<evidence type="ECO:0000313" key="8">
    <source>
        <dbReference type="Proteomes" id="UP000198611"/>
    </source>
</evidence>
<keyword evidence="4" id="KW-0408">Iron</keyword>
<dbReference type="Proteomes" id="UP000198611">
    <property type="component" value="Unassembled WGS sequence"/>
</dbReference>
<dbReference type="Pfam" id="PF18073">
    <property type="entry name" value="Zn_ribbon_LapB"/>
    <property type="match status" value="1"/>
</dbReference>
<keyword evidence="4" id="KW-0997">Cell inner membrane</keyword>
<protein>
    <recommendedName>
        <fullName evidence="4">Lipopolysaccharide assembly protein B</fullName>
    </recommendedName>
</protein>
<dbReference type="AlphaFoldDB" id="A0A1I1PCY1"/>
<evidence type="ECO:0000256" key="5">
    <source>
        <dbReference type="PROSITE-ProRule" id="PRU00339"/>
    </source>
</evidence>
<comment type="function">
    <text evidence="4">Modulates cellular lipopolysaccharide (LPS) levels by regulating LpxC, which is involved in lipid A biosynthesis. May act by modulating the proteolytic activity of FtsH towards LpxC. May also coordinate assembly of proteins involved in LPS synthesis at the plasma membrane.</text>
</comment>
<name>A0A1I1PCY1_9GAMM</name>
<comment type="subcellular location">
    <subcellularLocation>
        <location evidence="4">Cell inner membrane</location>
        <topology evidence="4">Single-pass membrane protein</topology>
        <orientation evidence="4">Cytoplasmic side</orientation>
    </subcellularLocation>
</comment>
<dbReference type="InterPro" id="IPR030865">
    <property type="entry name" value="LapB"/>
</dbReference>
<gene>
    <name evidence="4" type="primary">lapB</name>
    <name evidence="7" type="ORF">SAMN05660831_00719</name>
</gene>
<dbReference type="Pfam" id="PF13432">
    <property type="entry name" value="TPR_16"/>
    <property type="match status" value="1"/>
</dbReference>
<keyword evidence="4" id="KW-1003">Cell membrane</keyword>
<evidence type="ECO:0000313" key="7">
    <source>
        <dbReference type="EMBL" id="SFD07452.1"/>
    </source>
</evidence>
<keyword evidence="8" id="KW-1185">Reference proteome</keyword>
<dbReference type="GO" id="GO:0005506">
    <property type="term" value="F:iron ion binding"/>
    <property type="evidence" value="ECO:0007669"/>
    <property type="project" value="UniProtKB-UniRule"/>
</dbReference>
<dbReference type="InterPro" id="IPR051012">
    <property type="entry name" value="CellSynth/LPSAsmb/PSIAsmb"/>
</dbReference>
<dbReference type="Pfam" id="PF13176">
    <property type="entry name" value="TPR_7"/>
    <property type="match status" value="1"/>
</dbReference>
<evidence type="ECO:0000259" key="6">
    <source>
        <dbReference type="Pfam" id="PF18073"/>
    </source>
</evidence>
<dbReference type="InterPro" id="IPR019734">
    <property type="entry name" value="TPR_rpt"/>
</dbReference>
<feature type="repeat" description="TPR" evidence="5">
    <location>
        <begin position="38"/>
        <end position="71"/>
    </location>
</feature>
<evidence type="ECO:0000256" key="4">
    <source>
        <dbReference type="HAMAP-Rule" id="MF_00994"/>
    </source>
</evidence>
<evidence type="ECO:0000256" key="3">
    <source>
        <dbReference type="ARBA" id="ARBA00022803"/>
    </source>
</evidence>
<evidence type="ECO:0000256" key="2">
    <source>
        <dbReference type="ARBA" id="ARBA00022737"/>
    </source>
</evidence>
<feature type="domain" description="LapB rubredoxin metal binding" evidence="6">
    <location>
        <begin position="357"/>
        <end position="384"/>
    </location>
</feature>
<organism evidence="7 8">
    <name type="scientific">Thiohalospira halophila DSM 15071</name>
    <dbReference type="NCBI Taxonomy" id="1123397"/>
    <lineage>
        <taxon>Bacteria</taxon>
        <taxon>Pseudomonadati</taxon>
        <taxon>Pseudomonadota</taxon>
        <taxon>Gammaproteobacteria</taxon>
        <taxon>Thiohalospirales</taxon>
        <taxon>Thiohalospiraceae</taxon>
        <taxon>Thiohalospira</taxon>
    </lineage>
</organism>
<feature type="topological domain" description="Cytoplasmic" evidence="4">
    <location>
        <begin position="24"/>
        <end position="390"/>
    </location>
</feature>
<dbReference type="PANTHER" id="PTHR45586:SF1">
    <property type="entry name" value="LIPOPOLYSACCHARIDE ASSEMBLY PROTEIN B"/>
    <property type="match status" value="1"/>
</dbReference>
<dbReference type="PANTHER" id="PTHR45586">
    <property type="entry name" value="TPR REPEAT-CONTAINING PROTEIN PA4667"/>
    <property type="match status" value="1"/>
</dbReference>
<keyword evidence="4" id="KW-0812">Transmembrane</keyword>
<sequence>MDLPLAVLFLLLPVAALSGWFIGRRRGGGGGEDCPPGVNPEYLRGLSYLLEDRTDKAIDLFTRMLEVDSETVELHLALGSLFRRRGEVDRAIRIHQNLIARPTLTRPQREQALYELGLDHMRAGLFDRAEELFGELGERGDWSLAALRQLRAIYEQEKEWDNAIRAARKLMNAGESDLGPVVAQYHCELAEIDRAAGRGREAERHLRQALGFDRHCVRASLIEADMALAAEAWRSAIKAGRRVADQDPEFLAEALPRLRRAYEAMGRPLEILHWLREVEEGQGRAAPLMAMVDLMERQQGPDQAALFLRNRLTERPSLRGLERYVALTRERAEPGEQRDLEPVYTILERMVADQPLYQCTHCGFRGRVLHWQCPSCKHWTTVKPGAEAAA</sequence>
<feature type="binding site" evidence="4">
    <location>
        <position position="359"/>
    </location>
    <ligand>
        <name>Fe cation</name>
        <dbReference type="ChEBI" id="CHEBI:24875"/>
    </ligand>
</feature>
<keyword evidence="4" id="KW-0472">Membrane</keyword>
<dbReference type="InterPro" id="IPR011990">
    <property type="entry name" value="TPR-like_helical_dom_sf"/>
</dbReference>
<dbReference type="STRING" id="1123397.SAMN05660831_00719"/>
<feature type="binding site" evidence="4">
    <location>
        <position position="376"/>
    </location>
    <ligand>
        <name>Fe cation</name>
        <dbReference type="ChEBI" id="CHEBI:24875"/>
    </ligand>
</feature>
<dbReference type="SMART" id="SM00028">
    <property type="entry name" value="TPR"/>
    <property type="match status" value="5"/>
</dbReference>
<dbReference type="RefSeq" id="WP_093427347.1">
    <property type="nucleotide sequence ID" value="NZ_FOMJ01000001.1"/>
</dbReference>
<dbReference type="OrthoDB" id="507476at2"/>
<dbReference type="NCBIfam" id="NF008757">
    <property type="entry name" value="PRK11788.1-5"/>
    <property type="match status" value="1"/>
</dbReference>
<dbReference type="PROSITE" id="PS50005">
    <property type="entry name" value="TPR"/>
    <property type="match status" value="1"/>
</dbReference>
<dbReference type="GO" id="GO:0046890">
    <property type="term" value="P:regulation of lipid biosynthetic process"/>
    <property type="evidence" value="ECO:0007669"/>
    <property type="project" value="UniProtKB-UniRule"/>
</dbReference>
<keyword evidence="3 4" id="KW-0802">TPR repeat</keyword>
<evidence type="ECO:0000256" key="1">
    <source>
        <dbReference type="ARBA" id="ARBA00022723"/>
    </source>
</evidence>
<proteinExistence type="inferred from homology"/>
<dbReference type="GO" id="GO:0009898">
    <property type="term" value="C:cytoplasmic side of plasma membrane"/>
    <property type="evidence" value="ECO:0007669"/>
    <property type="project" value="UniProtKB-UniRule"/>
</dbReference>
<dbReference type="HAMAP" id="MF_00994">
    <property type="entry name" value="LPS_assembly_LapB"/>
    <property type="match status" value="1"/>
</dbReference>
<keyword evidence="2 4" id="KW-0677">Repeat</keyword>
<keyword evidence="4" id="KW-1133">Transmembrane helix</keyword>
<accession>A0A1I1PCY1</accession>
<dbReference type="InterPro" id="IPR041166">
    <property type="entry name" value="Rubredoxin_2"/>
</dbReference>
<dbReference type="CDD" id="cd00350">
    <property type="entry name" value="rubredoxin_like"/>
    <property type="match status" value="1"/>
</dbReference>
<reference evidence="7 8" key="1">
    <citation type="submission" date="2016-10" db="EMBL/GenBank/DDBJ databases">
        <authorList>
            <person name="de Groot N.N."/>
        </authorList>
    </citation>
    <scope>NUCLEOTIDE SEQUENCE [LARGE SCALE GENOMIC DNA]</scope>
    <source>
        <strain evidence="7 8">HL3</strain>
    </source>
</reference>
<dbReference type="EMBL" id="FOMJ01000001">
    <property type="protein sequence ID" value="SFD07452.1"/>
    <property type="molecule type" value="Genomic_DNA"/>
</dbReference>
<feature type="binding site" evidence="4">
    <location>
        <position position="362"/>
    </location>
    <ligand>
        <name>Fe cation</name>
        <dbReference type="ChEBI" id="CHEBI:24875"/>
    </ligand>
</feature>
<dbReference type="GO" id="GO:0008653">
    <property type="term" value="P:lipopolysaccharide metabolic process"/>
    <property type="evidence" value="ECO:0007669"/>
    <property type="project" value="InterPro"/>
</dbReference>
<dbReference type="Gene3D" id="1.25.40.10">
    <property type="entry name" value="Tetratricopeptide repeat domain"/>
    <property type="match status" value="1"/>
</dbReference>
<feature type="binding site" evidence="4">
    <location>
        <position position="373"/>
    </location>
    <ligand>
        <name>Fe cation</name>
        <dbReference type="ChEBI" id="CHEBI:24875"/>
    </ligand>
</feature>
<dbReference type="SUPFAM" id="SSF48452">
    <property type="entry name" value="TPR-like"/>
    <property type="match status" value="2"/>
</dbReference>
<keyword evidence="1 4" id="KW-0479">Metal-binding</keyword>
<comment type="similarity">
    <text evidence="4">Belongs to the LapB family.</text>
</comment>